<keyword evidence="6" id="KW-0711">Selenium</keyword>
<evidence type="ECO:0000256" key="6">
    <source>
        <dbReference type="ARBA" id="ARBA00023266"/>
    </source>
</evidence>
<comment type="similarity">
    <text evidence="7">Belongs to the SelA family.</text>
</comment>
<comment type="cofactor">
    <cofactor evidence="1">
        <name>pyridoxal 5'-phosphate</name>
        <dbReference type="ChEBI" id="CHEBI:597326"/>
    </cofactor>
</comment>
<accession>A0A6V8Q4A1</accession>
<keyword evidence="2" id="KW-0963">Cytoplasm</keyword>
<dbReference type="SUPFAM" id="SSF53383">
    <property type="entry name" value="PLP-dependent transferases"/>
    <property type="match status" value="1"/>
</dbReference>
<evidence type="ECO:0000313" key="8">
    <source>
        <dbReference type="EMBL" id="GFP38206.1"/>
    </source>
</evidence>
<evidence type="ECO:0000256" key="5">
    <source>
        <dbReference type="ARBA" id="ARBA00022917"/>
    </source>
</evidence>
<evidence type="ECO:0000256" key="1">
    <source>
        <dbReference type="ARBA" id="ARBA00001933"/>
    </source>
</evidence>
<dbReference type="PANTHER" id="PTHR32328:SF0">
    <property type="entry name" value="L-SERYL-TRNA(SEC) SELENIUM TRANSFERASE"/>
    <property type="match status" value="1"/>
</dbReference>
<proteinExistence type="inferred from homology"/>
<evidence type="ECO:0000256" key="7">
    <source>
        <dbReference type="ARBA" id="ARBA00044507"/>
    </source>
</evidence>
<reference evidence="8 9" key="1">
    <citation type="journal article" date="2020" name="Front. Microbiol.">
        <title>Single-cell genomics of novel Actinobacteria with the Wood-Ljungdahl pathway discovered in a serpentinizing system.</title>
        <authorList>
            <person name="Merino N."/>
            <person name="Kawai M."/>
            <person name="Boyd E.S."/>
            <person name="Colman D.R."/>
            <person name="McGlynn S.E."/>
            <person name="Nealson K.H."/>
            <person name="Kurokawa K."/>
            <person name="Hongoh Y."/>
        </authorList>
    </citation>
    <scope>NUCLEOTIDE SEQUENCE [LARGE SCALE GENOMIC DNA]</scope>
    <source>
        <strain evidence="8 9">S44</strain>
    </source>
</reference>
<dbReference type="NCBIfam" id="TIGR00474">
    <property type="entry name" value="selA"/>
    <property type="match status" value="1"/>
</dbReference>
<evidence type="ECO:0000256" key="3">
    <source>
        <dbReference type="ARBA" id="ARBA00022679"/>
    </source>
</evidence>
<dbReference type="Pfam" id="PF03841">
    <property type="entry name" value="SelA"/>
    <property type="match status" value="1"/>
</dbReference>
<feature type="non-terminal residue" evidence="8">
    <location>
        <position position="202"/>
    </location>
</feature>
<organism evidence="8 9">
    <name type="scientific">Candidatus Hakubella thermalkaliphila</name>
    <dbReference type="NCBI Taxonomy" id="2754717"/>
    <lineage>
        <taxon>Bacteria</taxon>
        <taxon>Bacillati</taxon>
        <taxon>Actinomycetota</taxon>
        <taxon>Actinomycetota incertae sedis</taxon>
        <taxon>Candidatus Hakubellales</taxon>
        <taxon>Candidatus Hakubellaceae</taxon>
        <taxon>Candidatus Hakubella</taxon>
    </lineage>
</organism>
<gene>
    <name evidence="8" type="ORF">HKBW3S44_01886</name>
</gene>
<comment type="caution">
    <text evidence="8">The sequence shown here is derived from an EMBL/GenBank/DDBJ whole genome shotgun (WGS) entry which is preliminary data.</text>
</comment>
<dbReference type="GO" id="GO:0001514">
    <property type="term" value="P:selenocysteine incorporation"/>
    <property type="evidence" value="ECO:0007669"/>
    <property type="project" value="InterPro"/>
</dbReference>
<dbReference type="PANTHER" id="PTHR32328">
    <property type="entry name" value="L-SERYL-TRNA(SEC) SELENIUM TRANSFERASE"/>
    <property type="match status" value="1"/>
</dbReference>
<evidence type="ECO:0000256" key="4">
    <source>
        <dbReference type="ARBA" id="ARBA00022898"/>
    </source>
</evidence>
<dbReference type="GO" id="GO:0004125">
    <property type="term" value="F:L-seryl-tRNA(Sec) selenium transferase activity"/>
    <property type="evidence" value="ECO:0007669"/>
    <property type="project" value="InterPro"/>
</dbReference>
<sequence>PRGLVVDAVRIIINELRETILSLEDLSQLEDLKLEAKDLIPLVKKLVQKVTTFSQRRVINATGVVVHTNLGRSILPEEAVEAMAMAARSYTNLAYDLSQGQRGSRQTHVASLLTTPTGSEAPLVVNNNAAAVLLVLTALAQDREVIVSRGELVEIGGGFRIPEIMRQSGVRLVEVGTTNKTRIEDYQRAITSETALLLKVHT</sequence>
<dbReference type="InterPro" id="IPR015421">
    <property type="entry name" value="PyrdxlP-dep_Trfase_major"/>
</dbReference>
<dbReference type="InterPro" id="IPR018319">
    <property type="entry name" value="SelA-like"/>
</dbReference>
<dbReference type="InterPro" id="IPR015424">
    <property type="entry name" value="PyrdxlP-dep_Trfase"/>
</dbReference>
<dbReference type="GO" id="GO:0005737">
    <property type="term" value="C:cytoplasm"/>
    <property type="evidence" value="ECO:0007669"/>
    <property type="project" value="InterPro"/>
</dbReference>
<feature type="non-terminal residue" evidence="8">
    <location>
        <position position="1"/>
    </location>
</feature>
<evidence type="ECO:0000313" key="9">
    <source>
        <dbReference type="Proteomes" id="UP000561271"/>
    </source>
</evidence>
<evidence type="ECO:0000256" key="2">
    <source>
        <dbReference type="ARBA" id="ARBA00022490"/>
    </source>
</evidence>
<keyword evidence="3 8" id="KW-0808">Transferase</keyword>
<dbReference type="InterPro" id="IPR004534">
    <property type="entry name" value="SelA_trans"/>
</dbReference>
<dbReference type="Proteomes" id="UP000561271">
    <property type="component" value="Unassembled WGS sequence"/>
</dbReference>
<dbReference type="AlphaFoldDB" id="A0A6V8Q4A1"/>
<keyword evidence="4" id="KW-0663">Pyridoxal phosphate</keyword>
<dbReference type="Gene3D" id="3.40.640.10">
    <property type="entry name" value="Type I PLP-dependent aspartate aminotransferase-like (Major domain)"/>
    <property type="match status" value="1"/>
</dbReference>
<keyword evidence="5" id="KW-0648">Protein biosynthesis</keyword>
<protein>
    <submittedName>
        <fullName evidence="8">L-seryl-tRNA(Ser) selenium transferase</fullName>
    </submittedName>
</protein>
<name>A0A6V8Q4A1_9ACTN</name>
<dbReference type="EMBL" id="BLSC01000407">
    <property type="protein sequence ID" value="GFP38206.1"/>
    <property type="molecule type" value="Genomic_DNA"/>
</dbReference>
<dbReference type="HAMAP" id="MF_00423">
    <property type="entry name" value="SelA"/>
    <property type="match status" value="1"/>
</dbReference>